<evidence type="ECO:0000313" key="1">
    <source>
        <dbReference type="EMBL" id="CAF9943733.1"/>
    </source>
</evidence>
<reference evidence="1" key="1">
    <citation type="submission" date="2021-03" db="EMBL/GenBank/DDBJ databases">
        <authorList>
            <person name="Tagirdzhanova G."/>
        </authorList>
    </citation>
    <scope>NUCLEOTIDE SEQUENCE</scope>
</reference>
<proteinExistence type="predicted"/>
<keyword evidence="2" id="KW-1185">Reference proteome</keyword>
<name>A0A8H3JB30_9LECA</name>
<dbReference type="Proteomes" id="UP000664203">
    <property type="component" value="Unassembled WGS sequence"/>
</dbReference>
<gene>
    <name evidence="1" type="ORF">ALECFALPRED_001158</name>
</gene>
<dbReference type="AlphaFoldDB" id="A0A8H3JB30"/>
<dbReference type="EMBL" id="CAJPDR010001214">
    <property type="protein sequence ID" value="CAF9943733.1"/>
    <property type="molecule type" value="Genomic_DNA"/>
</dbReference>
<evidence type="ECO:0000313" key="2">
    <source>
        <dbReference type="Proteomes" id="UP000664203"/>
    </source>
</evidence>
<dbReference type="OrthoDB" id="10356816at2759"/>
<accession>A0A8H3JB30</accession>
<organism evidence="1 2">
    <name type="scientific">Alectoria fallacina</name>
    <dbReference type="NCBI Taxonomy" id="1903189"/>
    <lineage>
        <taxon>Eukaryota</taxon>
        <taxon>Fungi</taxon>
        <taxon>Dikarya</taxon>
        <taxon>Ascomycota</taxon>
        <taxon>Pezizomycotina</taxon>
        <taxon>Lecanoromycetes</taxon>
        <taxon>OSLEUM clade</taxon>
        <taxon>Lecanoromycetidae</taxon>
        <taxon>Lecanorales</taxon>
        <taxon>Lecanorineae</taxon>
        <taxon>Parmeliaceae</taxon>
        <taxon>Alectoria</taxon>
    </lineage>
</organism>
<protein>
    <submittedName>
        <fullName evidence="1">Uncharacterized protein</fullName>
    </submittedName>
</protein>
<comment type="caution">
    <text evidence="1">The sequence shown here is derived from an EMBL/GenBank/DDBJ whole genome shotgun (WGS) entry which is preliminary data.</text>
</comment>
<sequence length="252" mass="28914">MKSYRFSRTKMRESLLGLIQARWWDPGRVSVLLDLKYFGSLLASPAKLLEDNAFLQWHSVSTRLTLSVMAMVRTPTFDISTPEKMAAWIRKNETAHPNVQKPVHAIRPDDIVYLDDHPCLMSDPPKISHLDSLSGEGYEDEKDDKLIVVFGISVIDGKEYGQLYSEGEEVRYFVDDHDEREWLVTGREGMRVFLQAPGDPSDTWTLWMQREKRIPCVWLLARCFPGKVYFKVYRALGLDLVTGVRDAPGFSA</sequence>